<dbReference type="InterPro" id="IPR039424">
    <property type="entry name" value="SBP_5"/>
</dbReference>
<evidence type="ECO:0000256" key="3">
    <source>
        <dbReference type="ARBA" id="ARBA00022448"/>
    </source>
</evidence>
<dbReference type="PIRSF" id="PIRSF002741">
    <property type="entry name" value="MppA"/>
    <property type="match status" value="1"/>
</dbReference>
<feature type="chain" id="PRO_5026721741" evidence="6">
    <location>
        <begin position="26"/>
        <end position="549"/>
    </location>
</feature>
<dbReference type="PROSITE" id="PS01040">
    <property type="entry name" value="SBP_BACTERIAL_5"/>
    <property type="match status" value="1"/>
</dbReference>
<comment type="subcellular location">
    <subcellularLocation>
        <location evidence="1">Cell membrane</location>
        <topology evidence="1">Lipid-anchor</topology>
    </subcellularLocation>
</comment>
<dbReference type="InterPro" id="IPR023765">
    <property type="entry name" value="SBP_5_CS"/>
</dbReference>
<dbReference type="GO" id="GO:0042597">
    <property type="term" value="C:periplasmic space"/>
    <property type="evidence" value="ECO:0007669"/>
    <property type="project" value="UniProtKB-ARBA"/>
</dbReference>
<organism evidence="8 9">
    <name type="scientific">Ornithinibacillus caprae</name>
    <dbReference type="NCBI Taxonomy" id="2678566"/>
    <lineage>
        <taxon>Bacteria</taxon>
        <taxon>Bacillati</taxon>
        <taxon>Bacillota</taxon>
        <taxon>Bacilli</taxon>
        <taxon>Bacillales</taxon>
        <taxon>Bacillaceae</taxon>
        <taxon>Ornithinibacillus</taxon>
    </lineage>
</organism>
<evidence type="ECO:0000256" key="2">
    <source>
        <dbReference type="ARBA" id="ARBA00005695"/>
    </source>
</evidence>
<dbReference type="CDD" id="cd08499">
    <property type="entry name" value="PBP2_Ylib_like"/>
    <property type="match status" value="1"/>
</dbReference>
<sequence>MKISKNSFIFLVMALLLTLVIAACASEPEETGSTTDDNDTEETGETNEDETTEEGESSAGGNDLVIANSSDAVSLDPAGSNDVPSSNVAANIYESLVQQDQNMELQPSLAESWEAVEDNVWEFKLREGVKFHDGSDFNADVVKANIERVLDPDVASPRAFLYSMVTDIEVVDDYTVRFTTEFPFSALPAHLAHNGGAMVSLEQIEADYAAMEAGEDPGSVINENPVGTGFFKFDEWVPGQHVRLVRNDDYWGEPAKLDSVTFKVVDEDLTRVAELRTGDSHISDPLSPSDVAEIENTDGLSVATQASVSLSYIGFNMDKEPFDDPKVRQALNMAIDKSQIIDGIYDGIGIPAIGPLAPDVFGYDDSVSGLEYDPERAKELLAEAGYEDGFSTTLWTNDNRERMDVATNVQAQLKEFGIDVEVEVVEWGAYLEQTANGEHDMFILGWSTVTGDADYGLYALFHSDNVGDPGNRTFTKDEDLDAILDAARQESDPDERLALYKEAQELLTDIAPMLYIHHQEYLLGVSDKVKGLTQDPTGILQLQDVTIEE</sequence>
<dbReference type="Gene3D" id="3.40.190.10">
    <property type="entry name" value="Periplasmic binding protein-like II"/>
    <property type="match status" value="1"/>
</dbReference>
<reference evidence="8 9" key="1">
    <citation type="submission" date="2019-11" db="EMBL/GenBank/DDBJ databases">
        <authorList>
            <person name="Li X."/>
        </authorList>
    </citation>
    <scope>NUCLEOTIDE SEQUENCE [LARGE SCALE GENOMIC DNA]</scope>
    <source>
        <strain evidence="8 9">L9</strain>
    </source>
</reference>
<dbReference type="GO" id="GO:0015833">
    <property type="term" value="P:peptide transport"/>
    <property type="evidence" value="ECO:0007669"/>
    <property type="project" value="TreeGrafter"/>
</dbReference>
<comment type="similarity">
    <text evidence="2">Belongs to the bacterial solute-binding protein 5 family.</text>
</comment>
<feature type="signal peptide" evidence="6">
    <location>
        <begin position="1"/>
        <end position="25"/>
    </location>
</feature>
<proteinExistence type="inferred from homology"/>
<dbReference type="InterPro" id="IPR000914">
    <property type="entry name" value="SBP_5_dom"/>
</dbReference>
<feature type="domain" description="Solute-binding protein family 5" evidence="7">
    <location>
        <begin position="104"/>
        <end position="467"/>
    </location>
</feature>
<dbReference type="AlphaFoldDB" id="A0A6N8FGE7"/>
<dbReference type="PROSITE" id="PS51257">
    <property type="entry name" value="PROKAR_LIPOPROTEIN"/>
    <property type="match status" value="1"/>
</dbReference>
<evidence type="ECO:0000256" key="6">
    <source>
        <dbReference type="SAM" id="SignalP"/>
    </source>
</evidence>
<dbReference type="GO" id="GO:0043190">
    <property type="term" value="C:ATP-binding cassette (ABC) transporter complex"/>
    <property type="evidence" value="ECO:0007669"/>
    <property type="project" value="InterPro"/>
</dbReference>
<dbReference type="Gene3D" id="3.10.105.10">
    <property type="entry name" value="Dipeptide-binding Protein, Domain 3"/>
    <property type="match status" value="1"/>
</dbReference>
<dbReference type="RefSeq" id="WP_155668711.1">
    <property type="nucleotide sequence ID" value="NZ_WOCA01000006.1"/>
</dbReference>
<name>A0A6N8FGE7_9BACI</name>
<dbReference type="Pfam" id="PF00496">
    <property type="entry name" value="SBP_bac_5"/>
    <property type="match status" value="1"/>
</dbReference>
<keyword evidence="9" id="KW-1185">Reference proteome</keyword>
<evidence type="ECO:0000256" key="1">
    <source>
        <dbReference type="ARBA" id="ARBA00004193"/>
    </source>
</evidence>
<dbReference type="Proteomes" id="UP000469125">
    <property type="component" value="Unassembled WGS sequence"/>
</dbReference>
<evidence type="ECO:0000313" key="8">
    <source>
        <dbReference type="EMBL" id="MUK88742.1"/>
    </source>
</evidence>
<dbReference type="EMBL" id="WOCA01000006">
    <property type="protein sequence ID" value="MUK88742.1"/>
    <property type="molecule type" value="Genomic_DNA"/>
</dbReference>
<protein>
    <submittedName>
        <fullName evidence="8">Glutathione ABC transporter substrate-binding protein</fullName>
    </submittedName>
</protein>
<feature type="compositionally biased region" description="Acidic residues" evidence="5">
    <location>
        <begin position="36"/>
        <end position="56"/>
    </location>
</feature>
<dbReference type="InterPro" id="IPR030678">
    <property type="entry name" value="Peptide/Ni-bd"/>
</dbReference>
<feature type="region of interest" description="Disordered" evidence="5">
    <location>
        <begin position="28"/>
        <end position="64"/>
    </location>
</feature>
<evidence type="ECO:0000256" key="4">
    <source>
        <dbReference type="ARBA" id="ARBA00022729"/>
    </source>
</evidence>
<comment type="caution">
    <text evidence="8">The sequence shown here is derived from an EMBL/GenBank/DDBJ whole genome shotgun (WGS) entry which is preliminary data.</text>
</comment>
<accession>A0A6N8FGE7</accession>
<evidence type="ECO:0000256" key="5">
    <source>
        <dbReference type="SAM" id="MobiDB-lite"/>
    </source>
</evidence>
<evidence type="ECO:0000313" key="9">
    <source>
        <dbReference type="Proteomes" id="UP000469125"/>
    </source>
</evidence>
<dbReference type="Gene3D" id="3.90.76.10">
    <property type="entry name" value="Dipeptide-binding Protein, Domain 1"/>
    <property type="match status" value="1"/>
</dbReference>
<dbReference type="PANTHER" id="PTHR30290">
    <property type="entry name" value="PERIPLASMIC BINDING COMPONENT OF ABC TRANSPORTER"/>
    <property type="match status" value="1"/>
</dbReference>
<keyword evidence="3" id="KW-0813">Transport</keyword>
<evidence type="ECO:0000259" key="7">
    <source>
        <dbReference type="Pfam" id="PF00496"/>
    </source>
</evidence>
<keyword evidence="4 6" id="KW-0732">Signal</keyword>
<dbReference type="GO" id="GO:1904680">
    <property type="term" value="F:peptide transmembrane transporter activity"/>
    <property type="evidence" value="ECO:0007669"/>
    <property type="project" value="TreeGrafter"/>
</dbReference>
<dbReference type="SUPFAM" id="SSF53850">
    <property type="entry name" value="Periplasmic binding protein-like II"/>
    <property type="match status" value="1"/>
</dbReference>
<gene>
    <name evidence="8" type="ORF">GMD78_10095</name>
</gene>
<dbReference type="PANTHER" id="PTHR30290:SF9">
    <property type="entry name" value="OLIGOPEPTIDE-BINDING PROTEIN APPA"/>
    <property type="match status" value="1"/>
</dbReference>